<gene>
    <name evidence="2" type="ORF">I550_2058</name>
</gene>
<comment type="caution">
    <text evidence="2">The sequence shown here is derived from an EMBL/GenBank/DDBJ whole genome shotgun (WGS) entry which is preliminary data.</text>
</comment>
<evidence type="ECO:0000313" key="3">
    <source>
        <dbReference type="Proteomes" id="UP000020825"/>
    </source>
</evidence>
<organism evidence="2 3">
    <name type="scientific">Mycobacterium intracellulare 1956</name>
    <dbReference type="NCBI Taxonomy" id="1299331"/>
    <lineage>
        <taxon>Bacteria</taxon>
        <taxon>Bacillati</taxon>
        <taxon>Actinomycetota</taxon>
        <taxon>Actinomycetes</taxon>
        <taxon>Mycobacteriales</taxon>
        <taxon>Mycobacteriaceae</taxon>
        <taxon>Mycobacterium</taxon>
        <taxon>Mycobacterium avium complex (MAC)</taxon>
    </lineage>
</organism>
<feature type="region of interest" description="Disordered" evidence="1">
    <location>
        <begin position="27"/>
        <end position="71"/>
    </location>
</feature>
<sequence>MLGNACGLGDFARRRAAVVLAGEAGRAVSSSSLRGAPRGRRTEADASAAPRFVPDDRWATSLPPHPMVDSL</sequence>
<dbReference type="AlphaFoldDB" id="X8CTX0"/>
<proteinExistence type="predicted"/>
<dbReference type="EMBL" id="JAOG01000001">
    <property type="protein sequence ID" value="EUA58913.1"/>
    <property type="molecule type" value="Genomic_DNA"/>
</dbReference>
<reference evidence="2 3" key="1">
    <citation type="submission" date="2013-12" db="EMBL/GenBank/DDBJ databases">
        <authorList>
            <person name="Zelazny A."/>
            <person name="Olivier K."/>
            <person name="Holland S."/>
            <person name="Lenaerts A."/>
            <person name="Ordway D."/>
            <person name="DeGroote M.A."/>
            <person name="Parker T."/>
            <person name="Sizemore C."/>
            <person name="Tallon L.J."/>
            <person name="Sadzewicz L.K."/>
            <person name="Sengamalay N."/>
            <person name="Fraser C.M."/>
            <person name="Hine E."/>
            <person name="Shefchek K.A."/>
            <person name="Das S.P."/>
            <person name="Tettelin H."/>
        </authorList>
    </citation>
    <scope>NUCLEOTIDE SEQUENCE [LARGE SCALE GENOMIC DNA]</scope>
    <source>
        <strain evidence="2 3">1956</strain>
    </source>
</reference>
<accession>X8CTX0</accession>
<name>X8CTX0_MYCIT</name>
<protein>
    <submittedName>
        <fullName evidence="2">Uncharacterized protein</fullName>
    </submittedName>
</protein>
<evidence type="ECO:0000313" key="2">
    <source>
        <dbReference type="EMBL" id="EUA58913.1"/>
    </source>
</evidence>
<dbReference type="Proteomes" id="UP000020825">
    <property type="component" value="Unassembled WGS sequence"/>
</dbReference>
<evidence type="ECO:0000256" key="1">
    <source>
        <dbReference type="SAM" id="MobiDB-lite"/>
    </source>
</evidence>